<proteinExistence type="predicted"/>
<keyword evidence="1" id="KW-0614">Plasmid</keyword>
<reference evidence="1 2" key="1">
    <citation type="submission" date="2018-11" db="EMBL/GenBank/DDBJ databases">
        <title>Complete Genome Sequence of Vbrio mediterranei 117-T6: a Potential Pathogen Bacteria Isolated from the Conchocelis of Pyropia.</title>
        <authorList>
            <person name="Liu Q."/>
        </authorList>
    </citation>
    <scope>NUCLEOTIDE SEQUENCE [LARGE SCALE GENOMIC DNA]</scope>
    <source>
        <strain evidence="1 2">117-T6</strain>
        <plasmid evidence="1 2">unnamed</plasmid>
    </source>
</reference>
<dbReference type="Proteomes" id="UP000279760">
    <property type="component" value="Plasmid unnamed"/>
</dbReference>
<geneLocation type="plasmid" evidence="1">
    <name>unnamed</name>
</geneLocation>
<protein>
    <submittedName>
        <fullName evidence="1">Uncharacterized protein</fullName>
    </submittedName>
</protein>
<accession>A0A3G4VJQ4</accession>
<dbReference type="EMBL" id="CP033579">
    <property type="protein sequence ID" value="AYV25037.1"/>
    <property type="molecule type" value="Genomic_DNA"/>
</dbReference>
<dbReference type="AlphaFoldDB" id="A0A3G4VJQ4"/>
<sequence>MSLPNIIKEELLSPVSVPERKVLTRRTFHNEASINNVAEFNQWAKSWNFIARGFAMSVGERPETFEIVNAERASYIVDFLVSAMAMKVQQMKGLKSAVSDVL</sequence>
<name>A0A3G4VJQ4_9VIBR</name>
<evidence type="ECO:0000313" key="2">
    <source>
        <dbReference type="Proteomes" id="UP000279760"/>
    </source>
</evidence>
<organism evidence="1 2">
    <name type="scientific">Vibrio mediterranei</name>
    <dbReference type="NCBI Taxonomy" id="689"/>
    <lineage>
        <taxon>Bacteria</taxon>
        <taxon>Pseudomonadati</taxon>
        <taxon>Pseudomonadota</taxon>
        <taxon>Gammaproteobacteria</taxon>
        <taxon>Vibrionales</taxon>
        <taxon>Vibrionaceae</taxon>
        <taxon>Vibrio</taxon>
    </lineage>
</organism>
<gene>
    <name evidence="1" type="ORF">ECB94_27410</name>
</gene>
<evidence type="ECO:0000313" key="1">
    <source>
        <dbReference type="EMBL" id="AYV25037.1"/>
    </source>
</evidence>